<proteinExistence type="predicted"/>
<feature type="domain" description="Exonuclease" evidence="1">
    <location>
        <begin position="2"/>
        <end position="85"/>
    </location>
</feature>
<protein>
    <submittedName>
        <fullName evidence="2">DNA polymerase III subunit epsilon</fullName>
    </submittedName>
</protein>
<reference evidence="2" key="2">
    <citation type="submission" date="2021-04" db="EMBL/GenBank/DDBJ databases">
        <authorList>
            <person name="Gilroy R."/>
        </authorList>
    </citation>
    <scope>NUCLEOTIDE SEQUENCE</scope>
    <source>
        <strain evidence="2">ChiGjej1B1-98</strain>
    </source>
</reference>
<dbReference type="SUPFAM" id="SSF53098">
    <property type="entry name" value="Ribonuclease H-like"/>
    <property type="match status" value="1"/>
</dbReference>
<evidence type="ECO:0000259" key="1">
    <source>
        <dbReference type="Pfam" id="PF00929"/>
    </source>
</evidence>
<feature type="non-terminal residue" evidence="2">
    <location>
        <position position="1"/>
    </location>
</feature>
<dbReference type="InterPro" id="IPR036397">
    <property type="entry name" value="RNaseH_sf"/>
</dbReference>
<dbReference type="InterPro" id="IPR012337">
    <property type="entry name" value="RNaseH-like_sf"/>
</dbReference>
<dbReference type="AlphaFoldDB" id="A0A9D1YWE1"/>
<dbReference type="Proteomes" id="UP000824005">
    <property type="component" value="Unassembled WGS sequence"/>
</dbReference>
<dbReference type="Gene3D" id="3.30.420.10">
    <property type="entry name" value="Ribonuclease H-like superfamily/Ribonuclease H"/>
    <property type="match status" value="1"/>
</dbReference>
<evidence type="ECO:0000313" key="3">
    <source>
        <dbReference type="Proteomes" id="UP000824005"/>
    </source>
</evidence>
<dbReference type="EMBL" id="DXDC01000371">
    <property type="protein sequence ID" value="HIY67044.1"/>
    <property type="molecule type" value="Genomic_DNA"/>
</dbReference>
<dbReference type="GO" id="GO:0004527">
    <property type="term" value="F:exonuclease activity"/>
    <property type="evidence" value="ECO:0007669"/>
    <property type="project" value="UniProtKB-ARBA"/>
</dbReference>
<dbReference type="GO" id="GO:0003676">
    <property type="term" value="F:nucleic acid binding"/>
    <property type="evidence" value="ECO:0007669"/>
    <property type="project" value="InterPro"/>
</dbReference>
<accession>A0A9D1YWE1</accession>
<gene>
    <name evidence="2" type="ORF">H9830_12305</name>
</gene>
<dbReference type="InterPro" id="IPR013520">
    <property type="entry name" value="Ribonucl_H"/>
</dbReference>
<name>A0A9D1YWE1_9MICO</name>
<comment type="caution">
    <text evidence="2">The sequence shown here is derived from an EMBL/GenBank/DDBJ whole genome shotgun (WGS) entry which is preliminary data.</text>
</comment>
<dbReference type="Pfam" id="PF00929">
    <property type="entry name" value="RNase_T"/>
    <property type="match status" value="1"/>
</dbReference>
<evidence type="ECO:0000313" key="2">
    <source>
        <dbReference type="EMBL" id="HIY67044.1"/>
    </source>
</evidence>
<sequence>DRILDFADGDAFVAHNAGFDMGVMKSAAVASGLPVPESRWADSLRIARKTYNLESYRLPSAAMAAGFEDFDHHDAAGDAQACAAIVVHAARRHGAADLEHLLKICSAQFLRIGPAAEAEKQLDAWWR</sequence>
<reference evidence="2" key="1">
    <citation type="journal article" date="2021" name="PeerJ">
        <title>Extensive microbial diversity within the chicken gut microbiome revealed by metagenomics and culture.</title>
        <authorList>
            <person name="Gilroy R."/>
            <person name="Ravi A."/>
            <person name="Getino M."/>
            <person name="Pursley I."/>
            <person name="Horton D.L."/>
            <person name="Alikhan N.F."/>
            <person name="Baker D."/>
            <person name="Gharbi K."/>
            <person name="Hall N."/>
            <person name="Watson M."/>
            <person name="Adriaenssens E.M."/>
            <person name="Foster-Nyarko E."/>
            <person name="Jarju S."/>
            <person name="Secka A."/>
            <person name="Antonio M."/>
            <person name="Oren A."/>
            <person name="Chaudhuri R.R."/>
            <person name="La Ragione R."/>
            <person name="Hildebrand F."/>
            <person name="Pallen M.J."/>
        </authorList>
    </citation>
    <scope>NUCLEOTIDE SEQUENCE</scope>
    <source>
        <strain evidence="2">ChiGjej1B1-98</strain>
    </source>
</reference>
<organism evidence="2 3">
    <name type="scientific">Candidatus Agrococcus pullicola</name>
    <dbReference type="NCBI Taxonomy" id="2838429"/>
    <lineage>
        <taxon>Bacteria</taxon>
        <taxon>Bacillati</taxon>
        <taxon>Actinomycetota</taxon>
        <taxon>Actinomycetes</taxon>
        <taxon>Micrococcales</taxon>
        <taxon>Microbacteriaceae</taxon>
        <taxon>Agrococcus</taxon>
    </lineage>
</organism>